<sequence length="68" mass="7945">MCQRLVIIDYENKYVMLRHTNLCTKKKKTKRIMFILRVLAIVPSGVGVFYVQMNLPLKISQKLSNGLF</sequence>
<dbReference type="Proteomes" id="UP000807353">
    <property type="component" value="Unassembled WGS sequence"/>
</dbReference>
<comment type="caution">
    <text evidence="2">The sequence shown here is derived from an EMBL/GenBank/DDBJ whole genome shotgun (WGS) entry which is preliminary data.</text>
</comment>
<reference evidence="2" key="1">
    <citation type="submission" date="2020-11" db="EMBL/GenBank/DDBJ databases">
        <authorList>
            <consortium name="DOE Joint Genome Institute"/>
            <person name="Ahrendt S."/>
            <person name="Riley R."/>
            <person name="Andreopoulos W."/>
            <person name="Labutti K."/>
            <person name="Pangilinan J."/>
            <person name="Ruiz-Duenas F.J."/>
            <person name="Barrasa J.M."/>
            <person name="Sanchez-Garcia M."/>
            <person name="Camarero S."/>
            <person name="Miyauchi S."/>
            <person name="Serrano A."/>
            <person name="Linde D."/>
            <person name="Babiker R."/>
            <person name="Drula E."/>
            <person name="Ayuso-Fernandez I."/>
            <person name="Pacheco R."/>
            <person name="Padilla G."/>
            <person name="Ferreira P."/>
            <person name="Barriuso J."/>
            <person name="Kellner H."/>
            <person name="Castanera R."/>
            <person name="Alfaro M."/>
            <person name="Ramirez L."/>
            <person name="Pisabarro A.G."/>
            <person name="Kuo A."/>
            <person name="Tritt A."/>
            <person name="Lipzen A."/>
            <person name="He G."/>
            <person name="Yan M."/>
            <person name="Ng V."/>
            <person name="Cullen D."/>
            <person name="Martin F."/>
            <person name="Rosso M.-N."/>
            <person name="Henrissat B."/>
            <person name="Hibbett D."/>
            <person name="Martinez A.T."/>
            <person name="Grigoriev I.V."/>
        </authorList>
    </citation>
    <scope>NUCLEOTIDE SEQUENCE</scope>
    <source>
        <strain evidence="2">CBS 247.69</strain>
    </source>
</reference>
<accession>A0A9P5XZW7</accession>
<keyword evidence="1" id="KW-0812">Transmembrane</keyword>
<dbReference type="AlphaFoldDB" id="A0A9P5XZW7"/>
<gene>
    <name evidence="2" type="ORF">BDZ94DRAFT_1265221</name>
</gene>
<evidence type="ECO:0000256" key="1">
    <source>
        <dbReference type="SAM" id="Phobius"/>
    </source>
</evidence>
<feature type="transmembrane region" description="Helical" evidence="1">
    <location>
        <begin position="34"/>
        <end position="53"/>
    </location>
</feature>
<protein>
    <submittedName>
        <fullName evidence="2">Uncharacterized protein</fullName>
    </submittedName>
</protein>
<proteinExistence type="predicted"/>
<organism evidence="2 3">
    <name type="scientific">Collybia nuda</name>
    <dbReference type="NCBI Taxonomy" id="64659"/>
    <lineage>
        <taxon>Eukaryota</taxon>
        <taxon>Fungi</taxon>
        <taxon>Dikarya</taxon>
        <taxon>Basidiomycota</taxon>
        <taxon>Agaricomycotina</taxon>
        <taxon>Agaricomycetes</taxon>
        <taxon>Agaricomycetidae</taxon>
        <taxon>Agaricales</taxon>
        <taxon>Tricholomatineae</taxon>
        <taxon>Clitocybaceae</taxon>
        <taxon>Collybia</taxon>
    </lineage>
</organism>
<name>A0A9P5XZW7_9AGAR</name>
<evidence type="ECO:0000313" key="3">
    <source>
        <dbReference type="Proteomes" id="UP000807353"/>
    </source>
</evidence>
<keyword evidence="1" id="KW-1133">Transmembrane helix</keyword>
<keyword evidence="1" id="KW-0472">Membrane</keyword>
<keyword evidence="3" id="KW-1185">Reference proteome</keyword>
<evidence type="ECO:0000313" key="2">
    <source>
        <dbReference type="EMBL" id="KAF9460817.1"/>
    </source>
</evidence>
<dbReference type="EMBL" id="MU150293">
    <property type="protein sequence ID" value="KAF9460817.1"/>
    <property type="molecule type" value="Genomic_DNA"/>
</dbReference>